<dbReference type="Pfam" id="PF07494">
    <property type="entry name" value="Reg_prop"/>
    <property type="match status" value="1"/>
</dbReference>
<dbReference type="InterPro" id="IPR011110">
    <property type="entry name" value="Reg_prop"/>
</dbReference>
<evidence type="ECO:0000313" key="1">
    <source>
        <dbReference type="EMBL" id="UOQ73964.1"/>
    </source>
</evidence>
<dbReference type="RefSeq" id="WP_244677309.1">
    <property type="nucleotide sequence ID" value="NZ_CP095046.1"/>
</dbReference>
<accession>A0A8T9Q8Z1</accession>
<gene>
    <name evidence="1" type="ORF">MUN79_08725</name>
</gene>
<keyword evidence="2" id="KW-1185">Reference proteome</keyword>
<dbReference type="Gene3D" id="2.130.10.10">
    <property type="entry name" value="YVTN repeat-like/Quinoprotein amine dehydrogenase"/>
    <property type="match status" value="1"/>
</dbReference>
<reference evidence="1" key="1">
    <citation type="submission" date="2022-04" db="EMBL/GenBank/DDBJ databases">
        <title>Hymenobacter sp. isolated from the air.</title>
        <authorList>
            <person name="Won M."/>
            <person name="Lee C.-M."/>
            <person name="Woen H.-Y."/>
            <person name="Kwon S.-W."/>
        </authorList>
    </citation>
    <scope>NUCLEOTIDE SEQUENCE</scope>
    <source>
        <strain evidence="1">5116S-3</strain>
    </source>
</reference>
<dbReference type="SUPFAM" id="SSF63829">
    <property type="entry name" value="Calcium-dependent phosphotriesterase"/>
    <property type="match status" value="1"/>
</dbReference>
<proteinExistence type="predicted"/>
<sequence length="125" mass="13599">MGTEGGGFCRLDDPKRGVFTTFREPQGLPNDVVYGILEDRQNNLWLSTNKGLARFTPSSGQFYTFDNRDGLPFDEFNAGGYFASPTGRMYFGGVQGLVSFNPAAVRTNAVPPRWCLPASASSTSS</sequence>
<organism evidence="1 2">
    <name type="scientific">Hymenobacter cellulosilyticus</name>
    <dbReference type="NCBI Taxonomy" id="2932248"/>
    <lineage>
        <taxon>Bacteria</taxon>
        <taxon>Pseudomonadati</taxon>
        <taxon>Bacteroidota</taxon>
        <taxon>Cytophagia</taxon>
        <taxon>Cytophagales</taxon>
        <taxon>Hymenobacteraceae</taxon>
        <taxon>Hymenobacter</taxon>
    </lineage>
</organism>
<dbReference type="InterPro" id="IPR015943">
    <property type="entry name" value="WD40/YVTN_repeat-like_dom_sf"/>
</dbReference>
<dbReference type="Proteomes" id="UP000831796">
    <property type="component" value="Chromosome"/>
</dbReference>
<dbReference type="EMBL" id="CP095046">
    <property type="protein sequence ID" value="UOQ73964.1"/>
    <property type="molecule type" value="Genomic_DNA"/>
</dbReference>
<dbReference type="AlphaFoldDB" id="A0A8T9Q8Z1"/>
<dbReference type="KEGG" id="hcu:MUN79_08725"/>
<protein>
    <submittedName>
        <fullName evidence="1">Uncharacterized protein</fullName>
    </submittedName>
</protein>
<evidence type="ECO:0000313" key="2">
    <source>
        <dbReference type="Proteomes" id="UP000831796"/>
    </source>
</evidence>
<name>A0A8T9Q8Z1_9BACT</name>